<dbReference type="InterPro" id="IPR029039">
    <property type="entry name" value="Flavoprotein-like_sf"/>
</dbReference>
<dbReference type="InterPro" id="IPR008254">
    <property type="entry name" value="Flavodoxin/NO_synth"/>
</dbReference>
<evidence type="ECO:0000256" key="4">
    <source>
        <dbReference type="SAM" id="MobiDB-lite"/>
    </source>
</evidence>
<dbReference type="Pfam" id="PF00258">
    <property type="entry name" value="Flavodoxin_1"/>
    <property type="match status" value="1"/>
</dbReference>
<dbReference type="InterPro" id="IPR023173">
    <property type="entry name" value="NADPH_Cyt_P450_Rdtase_alpha"/>
</dbReference>
<dbReference type="Pfam" id="PF00067">
    <property type="entry name" value="p450"/>
    <property type="match status" value="1"/>
</dbReference>
<dbReference type="SUPFAM" id="SSF48264">
    <property type="entry name" value="Cytochrome P450"/>
    <property type="match status" value="1"/>
</dbReference>
<evidence type="ECO:0000313" key="6">
    <source>
        <dbReference type="EMBL" id="QUC21575.1"/>
    </source>
</evidence>
<evidence type="ECO:0000259" key="5">
    <source>
        <dbReference type="PROSITE" id="PS50902"/>
    </source>
</evidence>
<protein>
    <recommendedName>
        <fullName evidence="5">Flavodoxin-like domain-containing protein</fullName>
    </recommendedName>
</protein>
<dbReference type="InterPro" id="IPR039261">
    <property type="entry name" value="FNR_nucleotide-bd"/>
</dbReference>
<keyword evidence="3" id="KW-0408">Iron</keyword>
<dbReference type="PRINTS" id="PR00463">
    <property type="entry name" value="EP450I"/>
</dbReference>
<dbReference type="RefSeq" id="XP_042999248.1">
    <property type="nucleotide sequence ID" value="XM_043143315.1"/>
</dbReference>
<dbReference type="Gene3D" id="3.40.50.360">
    <property type="match status" value="1"/>
</dbReference>
<dbReference type="SUPFAM" id="SSF63380">
    <property type="entry name" value="Riboflavin synthase domain-like"/>
    <property type="match status" value="1"/>
</dbReference>
<dbReference type="PANTHER" id="PTHR24305">
    <property type="entry name" value="CYTOCHROME P450"/>
    <property type="match status" value="1"/>
</dbReference>
<dbReference type="GO" id="GO:0020037">
    <property type="term" value="F:heme binding"/>
    <property type="evidence" value="ECO:0007669"/>
    <property type="project" value="InterPro"/>
</dbReference>
<dbReference type="Proteomes" id="UP000027002">
    <property type="component" value="Chromosome 4"/>
</dbReference>
<name>A0A8E5HTY7_USTVR</name>
<dbReference type="InterPro" id="IPR017938">
    <property type="entry name" value="Riboflavin_synthase-like_b-brl"/>
</dbReference>
<dbReference type="PANTHER" id="PTHR24305:SF108">
    <property type="entry name" value="P450, PUTATIVE (EUROFUNG)-RELATED"/>
    <property type="match status" value="1"/>
</dbReference>
<dbReference type="GO" id="GO:0004497">
    <property type="term" value="F:monooxygenase activity"/>
    <property type="evidence" value="ECO:0007669"/>
    <property type="project" value="InterPro"/>
</dbReference>
<dbReference type="OrthoDB" id="1470350at2759"/>
<dbReference type="Gene3D" id="3.40.50.80">
    <property type="entry name" value="Nucleotide-binding domain of ferredoxin-NADP reductase (FNR) module"/>
    <property type="match status" value="1"/>
</dbReference>
<feature type="region of interest" description="Disordered" evidence="4">
    <location>
        <begin position="1"/>
        <end position="31"/>
    </location>
</feature>
<dbReference type="AlphaFoldDB" id="A0A8E5HTY7"/>
<dbReference type="InterPro" id="IPR036396">
    <property type="entry name" value="Cyt_P450_sf"/>
</dbReference>
<evidence type="ECO:0000256" key="2">
    <source>
        <dbReference type="ARBA" id="ARBA00022723"/>
    </source>
</evidence>
<keyword evidence="2" id="KW-0479">Metal-binding</keyword>
<dbReference type="SUPFAM" id="SSF52218">
    <property type="entry name" value="Flavoproteins"/>
    <property type="match status" value="1"/>
</dbReference>
<accession>A0A8E5HTY7</accession>
<dbReference type="KEGG" id="uvi:66066595"/>
<dbReference type="GO" id="GO:0005506">
    <property type="term" value="F:iron ion binding"/>
    <property type="evidence" value="ECO:0007669"/>
    <property type="project" value="InterPro"/>
</dbReference>
<dbReference type="GeneID" id="66066595"/>
<keyword evidence="7" id="KW-1185">Reference proteome</keyword>
<evidence type="ECO:0000256" key="3">
    <source>
        <dbReference type="ARBA" id="ARBA00023004"/>
    </source>
</evidence>
<proteinExistence type="predicted"/>
<feature type="domain" description="Flavodoxin-like" evidence="5">
    <location>
        <begin position="266"/>
        <end position="411"/>
    </location>
</feature>
<gene>
    <name evidence="6" type="ORF">UV8b_05818</name>
</gene>
<organism evidence="6 7">
    <name type="scientific">Ustilaginoidea virens</name>
    <name type="common">Rice false smut fungus</name>
    <name type="synonym">Villosiclava virens</name>
    <dbReference type="NCBI Taxonomy" id="1159556"/>
    <lineage>
        <taxon>Eukaryota</taxon>
        <taxon>Fungi</taxon>
        <taxon>Dikarya</taxon>
        <taxon>Ascomycota</taxon>
        <taxon>Pezizomycotina</taxon>
        <taxon>Sordariomycetes</taxon>
        <taxon>Hypocreomycetidae</taxon>
        <taxon>Hypocreales</taxon>
        <taxon>Clavicipitaceae</taxon>
        <taxon>Ustilaginoidea</taxon>
    </lineage>
</organism>
<dbReference type="GO" id="GO:0010181">
    <property type="term" value="F:FMN binding"/>
    <property type="evidence" value="ECO:0007669"/>
    <property type="project" value="InterPro"/>
</dbReference>
<keyword evidence="1" id="KW-0349">Heme</keyword>
<dbReference type="EMBL" id="CP072756">
    <property type="protein sequence ID" value="QUC21575.1"/>
    <property type="molecule type" value="Genomic_DNA"/>
</dbReference>
<evidence type="ECO:0000256" key="1">
    <source>
        <dbReference type="ARBA" id="ARBA00022617"/>
    </source>
</evidence>
<dbReference type="Gene3D" id="1.20.990.10">
    <property type="entry name" value="NADPH-cytochrome p450 Reductase, Chain A, domain 3"/>
    <property type="match status" value="1"/>
</dbReference>
<dbReference type="InterPro" id="IPR050121">
    <property type="entry name" value="Cytochrome_P450_monoxygenase"/>
</dbReference>
<dbReference type="GO" id="GO:0016705">
    <property type="term" value="F:oxidoreductase activity, acting on paired donors, with incorporation or reduction of molecular oxygen"/>
    <property type="evidence" value="ECO:0007669"/>
    <property type="project" value="InterPro"/>
</dbReference>
<sequence>MSPEMQDIVSQMVPKRARSGPDHHIHVPDDSTRPTLDSIALYVTFRPLVYGPRSLCPETRHSHGVEMFRDKEIDKLNPIVQQLFDARRKHPTPKKDLLNAMINNKDPKTGETIDDRAIIRYMITFLIAGHETTSGLLSFLFYELLANPEALAAAQEEIDTVIGKEPVTVDHMGKVSYIEGNLRETLRLHPTAPVFTLQAKGDQVVAGRYKFQDGHAAAVFPTGLHRDKDVYGRDADTFKPERMVGAAPGRKSPGRSAKSKCQVKPMQILFGSNTGTCEAVATALAASAQSHGFKAEPTPMDDGIALFGKSQPVVVITASYEGQPPDNAAHFLERLCRNPRDKVEGVKYAVFGQKVTTVTTEEWYSTCQRVPTEADEALARNGAIRLTDRVALNVTEANVFDALDEWTETKLWPALCTREDGDSKKTAELKLHTDTQRRVGALKQDLQLGQITATRLVTTKQGAPRKRHVTIALPYGITYDAGDYLAAITSLPKGQQLSAHDILGAMVELSQPITSKALSAVKETITDEEEAAAVERVTSNSGALAATSLIDVLELCPSASFSFGAFLSSLPAMRDGAQVLELFCRNAALYFCGAGIVGSGVDKVMMQIRREQVKCSEEEAKKWVSEQKGERYWADTFA</sequence>
<dbReference type="InterPro" id="IPR002401">
    <property type="entry name" value="Cyt_P450_E_grp-I"/>
</dbReference>
<evidence type="ECO:0000313" key="7">
    <source>
        <dbReference type="Proteomes" id="UP000027002"/>
    </source>
</evidence>
<reference evidence="6" key="1">
    <citation type="submission" date="2020-03" db="EMBL/GenBank/DDBJ databases">
        <title>A mixture of massive structural variations and highly conserved coding sequences in Ustilaginoidea virens genome.</title>
        <authorList>
            <person name="Zhang K."/>
            <person name="Zhao Z."/>
            <person name="Zhang Z."/>
            <person name="Li Y."/>
            <person name="Hsiang T."/>
            <person name="Sun W."/>
        </authorList>
    </citation>
    <scope>NUCLEOTIDE SEQUENCE</scope>
    <source>
        <strain evidence="6">UV-8b</strain>
    </source>
</reference>
<dbReference type="PROSITE" id="PS50902">
    <property type="entry name" value="FLAVODOXIN_LIKE"/>
    <property type="match status" value="1"/>
</dbReference>
<dbReference type="InterPro" id="IPR001128">
    <property type="entry name" value="Cyt_P450"/>
</dbReference>
<dbReference type="Gene3D" id="1.10.630.10">
    <property type="entry name" value="Cytochrome P450"/>
    <property type="match status" value="1"/>
</dbReference>
<feature type="compositionally biased region" description="Basic and acidic residues" evidence="4">
    <location>
        <begin position="19"/>
        <end position="31"/>
    </location>
</feature>